<evidence type="ECO:0000313" key="1">
    <source>
        <dbReference type="EMBL" id="ESK86168.1"/>
    </source>
</evidence>
<protein>
    <submittedName>
        <fullName evidence="1">Uncharacterized protein</fullName>
    </submittedName>
</protein>
<keyword evidence="2" id="KW-1185">Reference proteome</keyword>
<dbReference type="KEGG" id="mrr:Moror_10962"/>
<dbReference type="Proteomes" id="UP000017559">
    <property type="component" value="Unassembled WGS sequence"/>
</dbReference>
<reference evidence="1 2" key="1">
    <citation type="journal article" date="2014" name="BMC Genomics">
        <title>Genome and secretome analysis of the hemibiotrophic fungal pathogen, Moniliophthora roreri, which causes frosty pod rot disease of cacao: mechanisms of the biotrophic and necrotrophic phases.</title>
        <authorList>
            <person name="Meinhardt L.W."/>
            <person name="Costa G.G.L."/>
            <person name="Thomazella D.P.T."/>
            <person name="Teixeira P.J.P.L."/>
            <person name="Carazzolle M.F."/>
            <person name="Schuster S.C."/>
            <person name="Carlson J.E."/>
            <person name="Guiltinan M.J."/>
            <person name="Mieczkowski P."/>
            <person name="Farmer A."/>
            <person name="Ramaraj T."/>
            <person name="Crozier J."/>
            <person name="Davis R.E."/>
            <person name="Shao J."/>
            <person name="Melnick R.L."/>
            <person name="Pereira G.A.G."/>
            <person name="Bailey B.A."/>
        </authorList>
    </citation>
    <scope>NUCLEOTIDE SEQUENCE [LARGE SCALE GENOMIC DNA]</scope>
    <source>
        <strain evidence="1 2">MCA 2997</strain>
    </source>
</reference>
<proteinExistence type="predicted"/>
<accession>V2WH63</accession>
<sequence length="100" mass="11470">MMYAKRTSIEKRIHDEVAKKSTASCPKAMEHHVREMKEFLVIFLKTTPTLELIRTRSINCITQPTIWVPEFGRSSGCRGGRDMTLAFSMRICKANPLAIR</sequence>
<name>V2WH63_MONRO</name>
<gene>
    <name evidence="1" type="ORF">Moror_10962</name>
</gene>
<dbReference type="EMBL" id="AWSO01000965">
    <property type="protein sequence ID" value="ESK86168.1"/>
    <property type="molecule type" value="Genomic_DNA"/>
</dbReference>
<comment type="caution">
    <text evidence="1">The sequence shown here is derived from an EMBL/GenBank/DDBJ whole genome shotgun (WGS) entry which is preliminary data.</text>
</comment>
<dbReference type="AlphaFoldDB" id="V2WH63"/>
<feature type="non-terminal residue" evidence="1">
    <location>
        <position position="100"/>
    </location>
</feature>
<organism evidence="1 2">
    <name type="scientific">Moniliophthora roreri (strain MCA 2997)</name>
    <name type="common">Cocoa frosty pod rot fungus</name>
    <name type="synonym">Crinipellis roreri</name>
    <dbReference type="NCBI Taxonomy" id="1381753"/>
    <lineage>
        <taxon>Eukaryota</taxon>
        <taxon>Fungi</taxon>
        <taxon>Dikarya</taxon>
        <taxon>Basidiomycota</taxon>
        <taxon>Agaricomycotina</taxon>
        <taxon>Agaricomycetes</taxon>
        <taxon>Agaricomycetidae</taxon>
        <taxon>Agaricales</taxon>
        <taxon>Marasmiineae</taxon>
        <taxon>Marasmiaceae</taxon>
        <taxon>Moniliophthora</taxon>
    </lineage>
</organism>
<evidence type="ECO:0000313" key="2">
    <source>
        <dbReference type="Proteomes" id="UP000017559"/>
    </source>
</evidence>
<dbReference type="HOGENOM" id="CLU_2312840_0_0_1"/>